<accession>A0A846TUU2</accession>
<dbReference type="Pfam" id="PF07870">
    <property type="entry name" value="DUF1657"/>
    <property type="match status" value="1"/>
</dbReference>
<gene>
    <name evidence="1" type="ORF">GWK17_11635</name>
</gene>
<protein>
    <submittedName>
        <fullName evidence="1">DUF1657 domain-containing protein</fullName>
    </submittedName>
</protein>
<proteinExistence type="predicted"/>
<dbReference type="EMBL" id="JAAVUM010000007">
    <property type="protein sequence ID" value="NKE06111.1"/>
    <property type="molecule type" value="Genomic_DNA"/>
</dbReference>
<reference evidence="1 2" key="1">
    <citation type="submission" date="2020-03" db="EMBL/GenBank/DDBJ databases">
        <authorList>
            <person name="Sun Q."/>
        </authorList>
    </citation>
    <scope>NUCLEOTIDE SEQUENCE [LARGE SCALE GENOMIC DNA]</scope>
    <source>
        <strain evidence="1 2">KACC 21451</strain>
    </source>
</reference>
<organism evidence="1 2">
    <name type="scientific">Mesobacillus selenatarsenatis</name>
    <dbReference type="NCBI Taxonomy" id="388741"/>
    <lineage>
        <taxon>Bacteria</taxon>
        <taxon>Bacillati</taxon>
        <taxon>Bacillota</taxon>
        <taxon>Bacilli</taxon>
        <taxon>Bacillales</taxon>
        <taxon>Bacillaceae</taxon>
        <taxon>Mesobacillus</taxon>
    </lineage>
</organism>
<comment type="caution">
    <text evidence="1">The sequence shown here is derived from an EMBL/GenBank/DDBJ whole genome shotgun (WGS) entry which is preliminary data.</text>
</comment>
<dbReference type="RefSeq" id="WP_167832544.1">
    <property type="nucleotide sequence ID" value="NZ_JAAVUM010000007.1"/>
</dbReference>
<name>A0A846TUU2_9BACI</name>
<dbReference type="AlphaFoldDB" id="A0A846TUU2"/>
<evidence type="ECO:0000313" key="2">
    <source>
        <dbReference type="Proteomes" id="UP000587942"/>
    </source>
</evidence>
<dbReference type="InterPro" id="IPR012452">
    <property type="entry name" value="DUF1657"/>
</dbReference>
<sequence length="67" mass="7475">MTVASNINQLLSTIKGIEAQLSTMALNTNVPEASTIFHETLLIVGEIKTDLQDRKTQIEKEEPQYKS</sequence>
<evidence type="ECO:0000313" key="1">
    <source>
        <dbReference type="EMBL" id="NKE06111.1"/>
    </source>
</evidence>
<dbReference type="Proteomes" id="UP000587942">
    <property type="component" value="Unassembled WGS sequence"/>
</dbReference>